<dbReference type="AlphaFoldDB" id="A0A439CPT4"/>
<dbReference type="STRING" id="363999.A0A439CPT4"/>
<sequence>MSWVPPPPGPDRPECPYFPGFVMKAREHVPPVPFGQFGRYPPGKRDDPPDDLVATLPQTRHVLEYPPEDTQWPRGKPRRTATITVTERIIHGRDERSKLVVCQVLVGGDNRPYTAVAKIYDALYYVPLEHGEEYVVRDAEWDYSGEATAYATLQATKTPQKPGFTPAYYGSWTFDLSLVMQGKAYKRSVRLILIEHIQGATLRDLSTPKHPDSEPNAHHYDEAYRLEVLAQLLEGFVMQKHAGVDQNDLAPRNVMICPDPRKAEKPLSAPRVVLIDYNIAIVTKYSRYGPIPFFEDKPLPPNPVQLFWTSGLDSFYGWCPDEWLPREGLKPLQDWLLKTFIWNNAAKFEPLDEDHPLRKTLDSLP</sequence>
<name>A0A439CPT4_9PEZI</name>
<organism evidence="1 2">
    <name type="scientific">Xylaria grammica</name>
    <dbReference type="NCBI Taxonomy" id="363999"/>
    <lineage>
        <taxon>Eukaryota</taxon>
        <taxon>Fungi</taxon>
        <taxon>Dikarya</taxon>
        <taxon>Ascomycota</taxon>
        <taxon>Pezizomycotina</taxon>
        <taxon>Sordariomycetes</taxon>
        <taxon>Xylariomycetidae</taxon>
        <taxon>Xylariales</taxon>
        <taxon>Xylariaceae</taxon>
        <taxon>Xylaria</taxon>
    </lineage>
</organism>
<evidence type="ECO:0000313" key="1">
    <source>
        <dbReference type="EMBL" id="RWA04159.1"/>
    </source>
</evidence>
<evidence type="ECO:0008006" key="3">
    <source>
        <dbReference type="Google" id="ProtNLM"/>
    </source>
</evidence>
<proteinExistence type="predicted"/>
<keyword evidence="2" id="KW-1185">Reference proteome</keyword>
<dbReference type="InterPro" id="IPR011009">
    <property type="entry name" value="Kinase-like_dom_sf"/>
</dbReference>
<dbReference type="Proteomes" id="UP000286045">
    <property type="component" value="Unassembled WGS sequence"/>
</dbReference>
<evidence type="ECO:0000313" key="2">
    <source>
        <dbReference type="Proteomes" id="UP000286045"/>
    </source>
</evidence>
<comment type="caution">
    <text evidence="1">The sequence shown here is derived from an EMBL/GenBank/DDBJ whole genome shotgun (WGS) entry which is preliminary data.</text>
</comment>
<protein>
    <recommendedName>
        <fullName evidence="3">Protein kinase domain-containing protein</fullName>
    </recommendedName>
</protein>
<reference evidence="1 2" key="1">
    <citation type="submission" date="2018-12" db="EMBL/GenBank/DDBJ databases">
        <title>Draft genome sequence of Xylaria grammica IHI A82.</title>
        <authorList>
            <person name="Buettner E."/>
            <person name="Kellner H."/>
        </authorList>
    </citation>
    <scope>NUCLEOTIDE SEQUENCE [LARGE SCALE GENOMIC DNA]</scope>
    <source>
        <strain evidence="1 2">IHI A82</strain>
    </source>
</reference>
<accession>A0A439CPT4</accession>
<dbReference type="EMBL" id="RYZI01000621">
    <property type="protein sequence ID" value="RWA04159.1"/>
    <property type="molecule type" value="Genomic_DNA"/>
</dbReference>
<dbReference type="SUPFAM" id="SSF56112">
    <property type="entry name" value="Protein kinase-like (PK-like)"/>
    <property type="match status" value="1"/>
</dbReference>
<gene>
    <name evidence="1" type="ORF">EKO27_g10946</name>
</gene>